<reference evidence="3" key="1">
    <citation type="journal article" date="2019" name="Genome Announc.">
        <title>Draft Genome Sequence of Pseudoalteromonas piscicida Strain 36Y ROTHPW, an Hypersaline Seawater Isolate from the South Coast of Sonora, Mexico.</title>
        <authorList>
            <person name="Sanchez-Diaz R."/>
            <person name="Molina-Garza Z.J."/>
            <person name="Cruz-Suarez L.E."/>
            <person name="Selvin J."/>
            <person name="Kiran G.S."/>
            <person name="Ibarra-Gamez J.C."/>
            <person name="Gomez-Gil B."/>
            <person name="Galaviz-Silva L."/>
        </authorList>
    </citation>
    <scope>NUCLEOTIDE SEQUENCE [LARGE SCALE GENOMIC DNA]</scope>
    <source>
        <strain evidence="3">36Y_RITHPW</strain>
    </source>
</reference>
<feature type="transmembrane region" description="Helical" evidence="1">
    <location>
        <begin position="6"/>
        <end position="29"/>
    </location>
</feature>
<protein>
    <submittedName>
        <fullName evidence="2">Uncharacterized protein</fullName>
    </submittedName>
</protein>
<sequence>MMRDGTIGVLPGMIIIQTIPIAIVSYLLARAKYRNTFAAALLGLIPVLNYLVLVYYVGIPKQEQVPNKKV</sequence>
<keyword evidence="3" id="KW-1185">Reference proteome</keyword>
<organism evidence="2 3">
    <name type="scientific">Pseudoalteromonas piscicida</name>
    <dbReference type="NCBI Taxonomy" id="43662"/>
    <lineage>
        <taxon>Bacteria</taxon>
        <taxon>Pseudomonadati</taxon>
        <taxon>Pseudomonadota</taxon>
        <taxon>Gammaproteobacteria</taxon>
        <taxon>Alteromonadales</taxon>
        <taxon>Pseudoalteromonadaceae</taxon>
        <taxon>Pseudoalteromonas</taxon>
    </lineage>
</organism>
<name>A0A2A5JU58_PSEO7</name>
<feature type="transmembrane region" description="Helical" evidence="1">
    <location>
        <begin position="36"/>
        <end position="58"/>
    </location>
</feature>
<dbReference type="AlphaFoldDB" id="A0A2A5JU58"/>
<evidence type="ECO:0000256" key="1">
    <source>
        <dbReference type="SAM" id="Phobius"/>
    </source>
</evidence>
<dbReference type="Proteomes" id="UP000228621">
    <property type="component" value="Unassembled WGS sequence"/>
</dbReference>
<proteinExistence type="predicted"/>
<dbReference type="EMBL" id="NKHF01000023">
    <property type="protein sequence ID" value="PCK32955.1"/>
    <property type="molecule type" value="Genomic_DNA"/>
</dbReference>
<evidence type="ECO:0000313" key="3">
    <source>
        <dbReference type="Proteomes" id="UP000228621"/>
    </source>
</evidence>
<keyword evidence="1" id="KW-0812">Transmembrane</keyword>
<gene>
    <name evidence="2" type="ORF">CEX98_04505</name>
</gene>
<keyword evidence="1" id="KW-1133">Transmembrane helix</keyword>
<accession>A0A2A5JU58</accession>
<comment type="caution">
    <text evidence="2">The sequence shown here is derived from an EMBL/GenBank/DDBJ whole genome shotgun (WGS) entry which is preliminary data.</text>
</comment>
<evidence type="ECO:0000313" key="2">
    <source>
        <dbReference type="EMBL" id="PCK32955.1"/>
    </source>
</evidence>
<keyword evidence="1" id="KW-0472">Membrane</keyword>